<dbReference type="AlphaFoldDB" id="A0A7D5DBH1"/>
<dbReference type="Proteomes" id="UP000509568">
    <property type="component" value="Chromosome"/>
</dbReference>
<protein>
    <submittedName>
        <fullName evidence="1">Uncharacterized protein</fullName>
    </submittedName>
</protein>
<evidence type="ECO:0000313" key="2">
    <source>
        <dbReference type="Proteomes" id="UP000509568"/>
    </source>
</evidence>
<reference evidence="1 2" key="1">
    <citation type="submission" date="2020-06" db="EMBL/GenBank/DDBJ databases">
        <title>Pseudomonas eucalypticola sp. nov., an endophyte of Eucalyptus dunnii leaves with biocontrol ability of eucalyptus leaf blight.</title>
        <authorList>
            <person name="Liu Y."/>
            <person name="Song Z."/>
            <person name="Zeng H."/>
            <person name="Lu M."/>
            <person name="Wang X."/>
            <person name="Lian X."/>
            <person name="Zhang Q."/>
        </authorList>
    </citation>
    <scope>NUCLEOTIDE SEQUENCE [LARGE SCALE GENOMIC DNA]</scope>
    <source>
        <strain evidence="1 2">NP-1</strain>
    </source>
</reference>
<keyword evidence="2" id="KW-1185">Reference proteome</keyword>
<evidence type="ECO:0000313" key="1">
    <source>
        <dbReference type="EMBL" id="QKZ07296.1"/>
    </source>
</evidence>
<dbReference type="RefSeq" id="WP_158157469.1">
    <property type="nucleotide sequence ID" value="NZ_CP056030.1"/>
</dbReference>
<sequence length="153" mass="16940">MSDQAQGLRRWAERHARATAPEQVLVVVGAASGLGDARATLRRWRADGHAWVAEPSRWQLLALAADSPRVPEMARHYPRWGLWLSTDPGACQRAYRLVRTLVQAGGPRRLLLLHGGAVAQCARVENLRAACAQFLGVELLIVAERHRDRVADN</sequence>
<dbReference type="KEGG" id="pez:HWQ56_27345"/>
<dbReference type="EMBL" id="CP056030">
    <property type="protein sequence ID" value="QKZ07296.1"/>
    <property type="molecule type" value="Genomic_DNA"/>
</dbReference>
<accession>A0A7D5DBH1</accession>
<proteinExistence type="predicted"/>
<name>A0A7D5DBH1_9PSED</name>
<organism evidence="1 2">
    <name type="scientific">Pseudomonas eucalypticola</name>
    <dbReference type="NCBI Taxonomy" id="2599595"/>
    <lineage>
        <taxon>Bacteria</taxon>
        <taxon>Pseudomonadati</taxon>
        <taxon>Pseudomonadota</taxon>
        <taxon>Gammaproteobacteria</taxon>
        <taxon>Pseudomonadales</taxon>
        <taxon>Pseudomonadaceae</taxon>
        <taxon>Pseudomonas</taxon>
    </lineage>
</organism>
<gene>
    <name evidence="1" type="ORF">HWQ56_27345</name>
</gene>